<feature type="region of interest" description="Disordered" evidence="3">
    <location>
        <begin position="235"/>
        <end position="264"/>
    </location>
</feature>
<dbReference type="InterPro" id="IPR011009">
    <property type="entry name" value="Kinase-like_dom_sf"/>
</dbReference>
<evidence type="ECO:0000256" key="5">
    <source>
        <dbReference type="SAM" id="SignalP"/>
    </source>
</evidence>
<feature type="region of interest" description="Disordered" evidence="3">
    <location>
        <begin position="906"/>
        <end position="935"/>
    </location>
</feature>
<name>A0A7S4A2X6_9STRA</name>
<dbReference type="SMART" id="SM00220">
    <property type="entry name" value="S_TKc"/>
    <property type="match status" value="1"/>
</dbReference>
<dbReference type="InterPro" id="IPR008271">
    <property type="entry name" value="Ser/Thr_kinase_AS"/>
</dbReference>
<dbReference type="InterPro" id="IPR000719">
    <property type="entry name" value="Prot_kinase_dom"/>
</dbReference>
<keyword evidence="1" id="KW-0547">Nucleotide-binding</keyword>
<dbReference type="PANTHER" id="PTHR44329">
    <property type="entry name" value="SERINE/THREONINE-PROTEIN KINASE TNNI3K-RELATED"/>
    <property type="match status" value="1"/>
</dbReference>
<keyword evidence="4" id="KW-0472">Membrane</keyword>
<dbReference type="GO" id="GO:0004674">
    <property type="term" value="F:protein serine/threonine kinase activity"/>
    <property type="evidence" value="ECO:0007669"/>
    <property type="project" value="TreeGrafter"/>
</dbReference>
<dbReference type="Gene3D" id="1.10.510.10">
    <property type="entry name" value="Transferase(Phosphotransferase) domain 1"/>
    <property type="match status" value="1"/>
</dbReference>
<dbReference type="AlphaFoldDB" id="A0A7S4A2X6"/>
<dbReference type="CDD" id="cd13999">
    <property type="entry name" value="STKc_MAP3K-like"/>
    <property type="match status" value="1"/>
</dbReference>
<dbReference type="InterPro" id="IPR059179">
    <property type="entry name" value="MLKL-like_MCAfunc"/>
</dbReference>
<feature type="region of interest" description="Disordered" evidence="3">
    <location>
        <begin position="950"/>
        <end position="1129"/>
    </location>
</feature>
<keyword evidence="4" id="KW-0812">Transmembrane</keyword>
<feature type="domain" description="Protein kinase" evidence="6">
    <location>
        <begin position="645"/>
        <end position="910"/>
    </location>
</feature>
<dbReference type="SUPFAM" id="SSF56112">
    <property type="entry name" value="Protein kinase-like (PK-like)"/>
    <property type="match status" value="1"/>
</dbReference>
<feature type="transmembrane region" description="Helical" evidence="4">
    <location>
        <begin position="266"/>
        <end position="289"/>
    </location>
</feature>
<dbReference type="EMBL" id="HBIW01020075">
    <property type="protein sequence ID" value="CAE0701814.1"/>
    <property type="molecule type" value="Transcribed_RNA"/>
</dbReference>
<evidence type="ECO:0000256" key="3">
    <source>
        <dbReference type="SAM" id="MobiDB-lite"/>
    </source>
</evidence>
<dbReference type="PROSITE" id="PS00108">
    <property type="entry name" value="PROTEIN_KINASE_ST"/>
    <property type="match status" value="1"/>
</dbReference>
<dbReference type="InterPro" id="IPR051681">
    <property type="entry name" value="Ser/Thr_Kinases-Pseudokinases"/>
</dbReference>
<dbReference type="PRINTS" id="PR00109">
    <property type="entry name" value="TYRKINASE"/>
</dbReference>
<gene>
    <name evidence="7" type="ORF">PCAL00307_LOCUS17250</name>
</gene>
<feature type="signal peptide" evidence="5">
    <location>
        <begin position="1"/>
        <end position="17"/>
    </location>
</feature>
<proteinExistence type="predicted"/>
<dbReference type="PROSITE" id="PS50011">
    <property type="entry name" value="PROTEIN_KINASE_DOM"/>
    <property type="match status" value="1"/>
</dbReference>
<dbReference type="CDD" id="cd21037">
    <property type="entry name" value="MLKL_NTD"/>
    <property type="match status" value="1"/>
</dbReference>
<feature type="region of interest" description="Disordered" evidence="3">
    <location>
        <begin position="1207"/>
        <end position="1272"/>
    </location>
</feature>
<feature type="compositionally biased region" description="Low complexity" evidence="3">
    <location>
        <begin position="1076"/>
        <end position="1093"/>
    </location>
</feature>
<feature type="compositionally biased region" description="Pro residues" evidence="3">
    <location>
        <begin position="1255"/>
        <end position="1264"/>
    </location>
</feature>
<dbReference type="InterPro" id="IPR001245">
    <property type="entry name" value="Ser-Thr/Tyr_kinase_cat_dom"/>
</dbReference>
<feature type="compositionally biased region" description="Low complexity" evidence="3">
    <location>
        <begin position="1208"/>
        <end position="1222"/>
    </location>
</feature>
<feature type="compositionally biased region" description="Low complexity" evidence="3">
    <location>
        <begin position="1003"/>
        <end position="1033"/>
    </location>
</feature>
<evidence type="ECO:0000313" key="7">
    <source>
        <dbReference type="EMBL" id="CAE0701814.1"/>
    </source>
</evidence>
<dbReference type="PANTHER" id="PTHR44329:SF298">
    <property type="entry name" value="MIXED LINEAGE KINASE DOMAIN-LIKE PROTEIN"/>
    <property type="match status" value="1"/>
</dbReference>
<evidence type="ECO:0000256" key="2">
    <source>
        <dbReference type="ARBA" id="ARBA00022840"/>
    </source>
</evidence>
<dbReference type="Pfam" id="PF07714">
    <property type="entry name" value="PK_Tyr_Ser-Thr"/>
    <property type="match status" value="1"/>
</dbReference>
<evidence type="ECO:0000256" key="1">
    <source>
        <dbReference type="ARBA" id="ARBA00022741"/>
    </source>
</evidence>
<keyword evidence="5" id="KW-0732">Signal</keyword>
<sequence>MPRLCLALLLLAARAAAEPPDHDPCTCLSQSCGLSFGTVAQLDLTVPLDRLKIVPCVGDSDCEDAPQPVEGPYYEGCWTVADDPPFPSNELPVSLCAEPRRRRLLFANHVVNSAYVVTGDLAFDGITYETALASVDVFVAAVASLCGVDESAVSVVISQARRRHLSRRRLDDGETGSVKVEYTVAVETEAAAASVSTLMEDSSTEDVSAAVKKAATEAGADEDFADVETTAVGTPTTALAPQPDGDAPATTASEGSSGGGGGPDAAMSAGIGAVGAVVLLALFGGGVVWRRRRAKAALRRGGEAAALQSTDEGYDPKTREALLQRHKDTTAVVERGMTVTSALLGAASGLPLVRPLCDVAKGILGDVEEFSEKADDVLVAARRVIDVLDVVDLMSKNVSKCSDGKDIAQANMQRLIDLLKEFHAAVRAFGQKGWLKRAFTMQSHVKKLGRIDKRIVEQLGVFRLSYQLAIDAKMMERTYQIEQSITALVAKRVVEKGESEEKAAEAAAALSEDAVAITSVAVDAHVPPTEIATELQEFRLEVRQGLAKLDQGMRAMLERKNSDRQHLRSIMKAVNAGVRRDENLLAAVEAGAERDKQILAALNRDGSFKEHVKNISDSLEKKLQHGAARRDKRKNLKDFEIKPEYVDPDPFARGGQAVVRLAEYAAETVCIKCINMVGVPAAERMKMYQSFATELSIMVRLRHPRIVQVLGIITTDATYLGLVMEYMPGGSLRQALVKEDEEITPEYKRFWASDVAQGMAYLYSCKIEHRDLKAANVLLTLDGRGKISDFGLGKADDLKTSTTASTMRDGGLAGTPAFMAPELLDENVFTEKSDVYSYAMVLWEIYDRRLPWAGLKPQQILSKVLIKRARPDIPKTMPSDMISLMKSAWADEPDARPSFSDICKQLKATTPKRPSSTSEIRPWSSPRAAEQRQGSMRSMFARALSNFRSTSSLDVGGDKDDDDDDGAAAQEASTAPTAAAPAKSSASAKGRAPVAKRTATAETSTKAAPRPAATKKAPTKAAPRPAPAKTSKTGSNWFRGPTKKAAPAAETDLEAPTSAAPAQPPPRTDLEAQTSAAPAQPAPAKDLEAQPSAAPAPAPSPAPSRSSWFPSRAGKTDIEAGRAQTAGGPAAPVFVVSGKSGARLRAGVELDSPLVADLPSGTIVTVRERATTRDGAERCCVISGDTIGWLSAKLLVALSAGDMEADDGPAATAAGTHSHATTNKLRAAIRASTAFGATADAPPPPPPESSGGPPEDLPPPPAPSSPWFDSNF</sequence>
<protein>
    <recommendedName>
        <fullName evidence="6">Protein kinase domain-containing protein</fullName>
    </recommendedName>
</protein>
<keyword evidence="4" id="KW-1133">Transmembrane helix</keyword>
<dbReference type="GO" id="GO:0005524">
    <property type="term" value="F:ATP binding"/>
    <property type="evidence" value="ECO:0007669"/>
    <property type="project" value="UniProtKB-KW"/>
</dbReference>
<organism evidence="7">
    <name type="scientific">Pelagomonas calceolata</name>
    <dbReference type="NCBI Taxonomy" id="35677"/>
    <lineage>
        <taxon>Eukaryota</taxon>
        <taxon>Sar</taxon>
        <taxon>Stramenopiles</taxon>
        <taxon>Ochrophyta</taxon>
        <taxon>Pelagophyceae</taxon>
        <taxon>Pelagomonadales</taxon>
        <taxon>Pelagomonadaceae</taxon>
        <taxon>Pelagomonas</taxon>
    </lineage>
</organism>
<feature type="chain" id="PRO_5031276548" description="Protein kinase domain-containing protein" evidence="5">
    <location>
        <begin position="18"/>
        <end position="1272"/>
    </location>
</feature>
<accession>A0A7S4A2X6</accession>
<keyword evidence="2" id="KW-0067">ATP-binding</keyword>
<feature type="compositionally biased region" description="Low complexity" evidence="3">
    <location>
        <begin position="967"/>
        <end position="989"/>
    </location>
</feature>
<reference evidence="7" key="1">
    <citation type="submission" date="2021-01" db="EMBL/GenBank/DDBJ databases">
        <authorList>
            <person name="Corre E."/>
            <person name="Pelletier E."/>
            <person name="Niang G."/>
            <person name="Scheremetjew M."/>
            <person name="Finn R."/>
            <person name="Kale V."/>
            <person name="Holt S."/>
            <person name="Cochrane G."/>
            <person name="Meng A."/>
            <person name="Brown T."/>
            <person name="Cohen L."/>
        </authorList>
    </citation>
    <scope>NUCLEOTIDE SEQUENCE</scope>
    <source>
        <strain evidence="7">CCMP1756</strain>
    </source>
</reference>
<evidence type="ECO:0000256" key="4">
    <source>
        <dbReference type="SAM" id="Phobius"/>
    </source>
</evidence>
<evidence type="ECO:0000259" key="6">
    <source>
        <dbReference type="PROSITE" id="PS50011"/>
    </source>
</evidence>
<feature type="compositionally biased region" description="Low complexity" evidence="3">
    <location>
        <begin position="1103"/>
        <end position="1113"/>
    </location>
</feature>